<keyword evidence="4" id="KW-1185">Reference proteome</keyword>
<name>A0A3N0C4V4_9MICC</name>
<reference evidence="3 4" key="1">
    <citation type="submission" date="2018-10" db="EMBL/GenBank/DDBJ databases">
        <title>Genome sequencing of Arthrobacter oryzae TNB02.</title>
        <authorList>
            <person name="Cho Y.-J."/>
            <person name="Cho A."/>
            <person name="Kim O.-S."/>
        </authorList>
    </citation>
    <scope>NUCLEOTIDE SEQUENCE [LARGE SCALE GENOMIC DNA]</scope>
    <source>
        <strain evidence="3 4">TNB02</strain>
    </source>
</reference>
<evidence type="ECO:0000259" key="2">
    <source>
        <dbReference type="Pfam" id="PF07411"/>
    </source>
</evidence>
<evidence type="ECO:0000313" key="3">
    <source>
        <dbReference type="EMBL" id="RNL57445.1"/>
    </source>
</evidence>
<dbReference type="Proteomes" id="UP000273807">
    <property type="component" value="Unassembled WGS sequence"/>
</dbReference>
<protein>
    <submittedName>
        <fullName evidence="3">DUF1508 domain-containing protein</fullName>
    </submittedName>
</protein>
<feature type="region of interest" description="Disordered" evidence="1">
    <location>
        <begin position="62"/>
        <end position="84"/>
    </location>
</feature>
<sequence>MAGVFEINETGQESYFFTLKAADGAVVAVSPLFSTIRGAAAGITAVRENAAAGLIVDQSDVAPEPAADGARPATAGPVELQKAP</sequence>
<dbReference type="Pfam" id="PF07411">
    <property type="entry name" value="DUF1508"/>
    <property type="match status" value="1"/>
</dbReference>
<comment type="caution">
    <text evidence="3">The sequence shown here is derived from an EMBL/GenBank/DDBJ whole genome shotgun (WGS) entry which is preliminary data.</text>
</comment>
<gene>
    <name evidence="3" type="ORF">D7003_06710</name>
</gene>
<dbReference type="SUPFAM" id="SSF160113">
    <property type="entry name" value="YegP-like"/>
    <property type="match status" value="1"/>
</dbReference>
<dbReference type="InterPro" id="IPR010879">
    <property type="entry name" value="DUF1508"/>
</dbReference>
<evidence type="ECO:0000313" key="4">
    <source>
        <dbReference type="Proteomes" id="UP000273807"/>
    </source>
</evidence>
<dbReference type="Gene3D" id="2.30.29.80">
    <property type="match status" value="1"/>
</dbReference>
<accession>A0A3N0C4V4</accession>
<evidence type="ECO:0000256" key="1">
    <source>
        <dbReference type="SAM" id="MobiDB-lite"/>
    </source>
</evidence>
<proteinExistence type="predicted"/>
<dbReference type="RefSeq" id="WP_123254691.1">
    <property type="nucleotide sequence ID" value="NZ_RBED01000074.1"/>
</dbReference>
<dbReference type="OrthoDB" id="4951300at2"/>
<dbReference type="InterPro" id="IPR036913">
    <property type="entry name" value="YegP-like_sf"/>
</dbReference>
<organism evidence="3 4">
    <name type="scientific">Arthrobacter oryzae</name>
    <dbReference type="NCBI Taxonomy" id="409290"/>
    <lineage>
        <taxon>Bacteria</taxon>
        <taxon>Bacillati</taxon>
        <taxon>Actinomycetota</taxon>
        <taxon>Actinomycetes</taxon>
        <taxon>Micrococcales</taxon>
        <taxon>Micrococcaceae</taxon>
        <taxon>Arthrobacter</taxon>
    </lineage>
</organism>
<dbReference type="EMBL" id="RBED01000074">
    <property type="protein sequence ID" value="RNL57445.1"/>
    <property type="molecule type" value="Genomic_DNA"/>
</dbReference>
<dbReference type="AlphaFoldDB" id="A0A3N0C4V4"/>
<feature type="domain" description="DUF1508" evidence="2">
    <location>
        <begin position="14"/>
        <end position="57"/>
    </location>
</feature>